<dbReference type="InterPro" id="IPR001412">
    <property type="entry name" value="aa-tRNA-synth_I_CS"/>
</dbReference>
<evidence type="ECO:0000256" key="7">
    <source>
        <dbReference type="ARBA" id="ARBA00022917"/>
    </source>
</evidence>
<organism evidence="16 17">
    <name type="scientific">Peptoniphilus duerdenii ATCC BAA-1640</name>
    <dbReference type="NCBI Taxonomy" id="862517"/>
    <lineage>
        <taxon>Bacteria</taxon>
        <taxon>Bacillati</taxon>
        <taxon>Bacillota</taxon>
        <taxon>Tissierellia</taxon>
        <taxon>Tissierellales</taxon>
        <taxon>Peptoniphilaceae</taxon>
        <taxon>Peptoniphilus</taxon>
    </lineage>
</organism>
<dbReference type="AlphaFoldDB" id="E0NLC5"/>
<dbReference type="Gene3D" id="3.40.50.620">
    <property type="entry name" value="HUPs"/>
    <property type="match status" value="2"/>
</dbReference>
<dbReference type="STRING" id="862517.HMPREF9225_0964"/>
<evidence type="ECO:0000256" key="5">
    <source>
        <dbReference type="ARBA" id="ARBA00022741"/>
    </source>
</evidence>
<dbReference type="InterPro" id="IPR002303">
    <property type="entry name" value="Valyl-tRNA_ligase"/>
</dbReference>
<evidence type="ECO:0000256" key="4">
    <source>
        <dbReference type="ARBA" id="ARBA00022598"/>
    </source>
</evidence>
<evidence type="ECO:0000256" key="6">
    <source>
        <dbReference type="ARBA" id="ARBA00022840"/>
    </source>
</evidence>
<dbReference type="Gene3D" id="3.90.740.10">
    <property type="entry name" value="Valyl/Leucyl/Isoleucyl-tRNA synthetase, editing domain"/>
    <property type="match status" value="1"/>
</dbReference>
<accession>E0NLC5</accession>
<dbReference type="Pfam" id="PF08264">
    <property type="entry name" value="Anticodon_1"/>
    <property type="match status" value="1"/>
</dbReference>
<feature type="binding site" evidence="12">
    <location>
        <position position="544"/>
    </location>
    <ligand>
        <name>ATP</name>
        <dbReference type="ChEBI" id="CHEBI:30616"/>
    </ligand>
</feature>
<dbReference type="InterPro" id="IPR014729">
    <property type="entry name" value="Rossmann-like_a/b/a_fold"/>
</dbReference>
<dbReference type="InterPro" id="IPR013155">
    <property type="entry name" value="M/V/L/I-tRNA-synth_anticd-bd"/>
</dbReference>
<dbReference type="GO" id="GO:0005524">
    <property type="term" value="F:ATP binding"/>
    <property type="evidence" value="ECO:0007669"/>
    <property type="project" value="UniProtKB-UniRule"/>
</dbReference>
<dbReference type="NCBIfam" id="NF004349">
    <property type="entry name" value="PRK05729.1"/>
    <property type="match status" value="1"/>
</dbReference>
<dbReference type="PROSITE" id="PS00178">
    <property type="entry name" value="AA_TRNA_LIGASE_I"/>
    <property type="match status" value="1"/>
</dbReference>
<evidence type="ECO:0000256" key="10">
    <source>
        <dbReference type="ARBA" id="ARBA00047552"/>
    </source>
</evidence>
<comment type="subcellular location">
    <subcellularLocation>
        <location evidence="1 12">Cytoplasm</location>
    </subcellularLocation>
</comment>
<feature type="short sequence motif" description="'KMSKS' region" evidence="12">
    <location>
        <begin position="541"/>
        <end position="545"/>
    </location>
</feature>
<dbReference type="FunFam" id="1.10.287.380:FF:000001">
    <property type="entry name" value="Valine--tRNA ligase"/>
    <property type="match status" value="1"/>
</dbReference>
<dbReference type="SUPFAM" id="SSF50677">
    <property type="entry name" value="ValRS/IleRS/LeuRS editing domain"/>
    <property type="match status" value="1"/>
</dbReference>
<dbReference type="SUPFAM" id="SSF52374">
    <property type="entry name" value="Nucleotidylyl transferase"/>
    <property type="match status" value="1"/>
</dbReference>
<comment type="similarity">
    <text evidence="11 12">Belongs to the class-I aminoacyl-tRNA synthetase family. ValS type 1 subfamily.</text>
</comment>
<dbReference type="CDD" id="cd00817">
    <property type="entry name" value="ValRS_core"/>
    <property type="match status" value="1"/>
</dbReference>
<dbReference type="eggNOG" id="COG0525">
    <property type="taxonomic scope" value="Bacteria"/>
</dbReference>
<dbReference type="SUPFAM" id="SSF46589">
    <property type="entry name" value="tRNA-binding arm"/>
    <property type="match status" value="1"/>
</dbReference>
<comment type="domain">
    <text evidence="12">ValRS has two distinct active sites: one for aminoacylation and one for editing. The misactivated threonine is translocated from the active site to the editing site.</text>
</comment>
<comment type="catalytic activity">
    <reaction evidence="10 12">
        <text>tRNA(Val) + L-valine + ATP = L-valyl-tRNA(Val) + AMP + diphosphate</text>
        <dbReference type="Rhea" id="RHEA:10704"/>
        <dbReference type="Rhea" id="RHEA-COMP:9672"/>
        <dbReference type="Rhea" id="RHEA-COMP:9708"/>
        <dbReference type="ChEBI" id="CHEBI:30616"/>
        <dbReference type="ChEBI" id="CHEBI:33019"/>
        <dbReference type="ChEBI" id="CHEBI:57762"/>
        <dbReference type="ChEBI" id="CHEBI:78442"/>
        <dbReference type="ChEBI" id="CHEBI:78537"/>
        <dbReference type="ChEBI" id="CHEBI:456215"/>
        <dbReference type="EC" id="6.1.1.9"/>
    </reaction>
</comment>
<keyword evidence="3 12" id="KW-0963">Cytoplasm</keyword>
<comment type="function">
    <text evidence="12">Catalyzes the attachment of valine to tRNA(Val). As ValRS can inadvertently accommodate and process structurally similar amino acids such as threonine, to avoid such errors, it has a 'posttransfer' editing activity that hydrolyzes mischarged Thr-tRNA(Val) in a tRNA-dependent manner.</text>
</comment>
<dbReference type="GO" id="GO:0005829">
    <property type="term" value="C:cytosol"/>
    <property type="evidence" value="ECO:0007669"/>
    <property type="project" value="TreeGrafter"/>
</dbReference>
<feature type="short sequence motif" description="'HIGH' region" evidence="12">
    <location>
        <begin position="61"/>
        <end position="71"/>
    </location>
</feature>
<dbReference type="EC" id="6.1.1.9" evidence="12"/>
<dbReference type="InterPro" id="IPR009008">
    <property type="entry name" value="Val/Leu/Ile-tRNA-synth_edit"/>
</dbReference>
<dbReference type="PANTHER" id="PTHR11946">
    <property type="entry name" value="VALYL-TRNA SYNTHETASES"/>
    <property type="match status" value="1"/>
</dbReference>
<comment type="subunit">
    <text evidence="2 12">Monomer.</text>
</comment>
<dbReference type="GO" id="GO:0006438">
    <property type="term" value="P:valyl-tRNA aminoacylation"/>
    <property type="evidence" value="ECO:0007669"/>
    <property type="project" value="UniProtKB-UniRule"/>
</dbReference>
<evidence type="ECO:0000259" key="13">
    <source>
        <dbReference type="Pfam" id="PF00133"/>
    </source>
</evidence>
<feature type="domain" description="Valyl-tRNA synthetase tRNA-binding arm" evidence="15">
    <location>
        <begin position="830"/>
        <end position="892"/>
    </location>
</feature>
<keyword evidence="9 12" id="KW-0030">Aminoacyl-tRNA synthetase</keyword>
<dbReference type="Pfam" id="PF10458">
    <property type="entry name" value="Val_tRNA-synt_C"/>
    <property type="match status" value="1"/>
</dbReference>
<dbReference type="Pfam" id="PF00133">
    <property type="entry name" value="tRNA-synt_1"/>
    <property type="match status" value="1"/>
</dbReference>
<dbReference type="GO" id="GO:0004832">
    <property type="term" value="F:valine-tRNA ligase activity"/>
    <property type="evidence" value="ECO:0007669"/>
    <property type="project" value="UniProtKB-UniRule"/>
</dbReference>
<dbReference type="Gene3D" id="2.170.220.10">
    <property type="match status" value="1"/>
</dbReference>
<dbReference type="Proteomes" id="UP000003280">
    <property type="component" value="Unassembled WGS sequence"/>
</dbReference>
<dbReference type="InterPro" id="IPR019499">
    <property type="entry name" value="Val-tRNA_synth_tRNA-bd"/>
</dbReference>
<proteinExistence type="inferred from homology"/>
<dbReference type="FunFam" id="3.40.50.620:FF:000032">
    <property type="entry name" value="Valine--tRNA ligase"/>
    <property type="match status" value="1"/>
</dbReference>
<dbReference type="GO" id="GO:0002161">
    <property type="term" value="F:aminoacyl-tRNA deacylase activity"/>
    <property type="evidence" value="ECO:0007669"/>
    <property type="project" value="InterPro"/>
</dbReference>
<keyword evidence="8 12" id="KW-0175">Coiled coil</keyword>
<feature type="domain" description="Methionyl/Valyl/Leucyl/Isoleucyl-tRNA synthetase anticodon-binding" evidence="14">
    <location>
        <begin position="624"/>
        <end position="769"/>
    </location>
</feature>
<dbReference type="SUPFAM" id="SSF47323">
    <property type="entry name" value="Anticodon-binding domain of a subclass of class I aminoacyl-tRNA synthetases"/>
    <property type="match status" value="1"/>
</dbReference>
<dbReference type="PANTHER" id="PTHR11946:SF93">
    <property type="entry name" value="VALINE--TRNA LIGASE, CHLOROPLASTIC_MITOCHONDRIAL 2"/>
    <property type="match status" value="1"/>
</dbReference>
<keyword evidence="6 12" id="KW-0067">ATP-binding</keyword>
<keyword evidence="7 12" id="KW-0648">Protein biosynthesis</keyword>
<dbReference type="Gene3D" id="1.10.730.10">
    <property type="entry name" value="Isoleucyl-tRNA Synthetase, Domain 1"/>
    <property type="match status" value="1"/>
</dbReference>
<reference evidence="16 17" key="1">
    <citation type="submission" date="2010-07" db="EMBL/GenBank/DDBJ databases">
        <authorList>
            <person name="Muzny D."/>
            <person name="Qin X."/>
            <person name="Deng J."/>
            <person name="Jiang H."/>
            <person name="Liu Y."/>
            <person name="Qu J."/>
            <person name="Song X.-Z."/>
            <person name="Zhang L."/>
            <person name="Thornton R."/>
            <person name="Coyle M."/>
            <person name="Francisco L."/>
            <person name="Jackson L."/>
            <person name="Javaid M."/>
            <person name="Korchina V."/>
            <person name="Kovar C."/>
            <person name="Mata R."/>
            <person name="Mathew T."/>
            <person name="Ngo R."/>
            <person name="Nguyen L."/>
            <person name="Nguyen N."/>
            <person name="Okwuonu G."/>
            <person name="Ongeri F."/>
            <person name="Pham C."/>
            <person name="Simmons D."/>
            <person name="Wilczek-Boney K."/>
            <person name="Hale W."/>
            <person name="Jakkamsetti A."/>
            <person name="Pham P."/>
            <person name="Ruth R."/>
            <person name="San Lucas F."/>
            <person name="Warren J."/>
            <person name="Zhang J."/>
            <person name="Zhao Z."/>
            <person name="Zhou C."/>
            <person name="Zhu D."/>
            <person name="Lee S."/>
            <person name="Bess C."/>
            <person name="Blankenburg K."/>
            <person name="Forbes L."/>
            <person name="Fu Q."/>
            <person name="Gubbala S."/>
            <person name="Hirani K."/>
            <person name="Jayaseelan J.C."/>
            <person name="Lara F."/>
            <person name="Munidasa M."/>
            <person name="Palculict T."/>
            <person name="Patil S."/>
            <person name="Pu L.-L."/>
            <person name="Saada N."/>
            <person name="Tang L."/>
            <person name="Weissenberger G."/>
            <person name="Zhu Y."/>
            <person name="Hemphill L."/>
            <person name="Shang Y."/>
            <person name="Youmans B."/>
            <person name="Ayvaz T."/>
            <person name="Ross M."/>
            <person name="Santibanez J."/>
            <person name="Aqrawi P."/>
            <person name="Gross S."/>
            <person name="Joshi V."/>
            <person name="Fowler G."/>
            <person name="Nazareth L."/>
            <person name="Reid J."/>
            <person name="Worley K."/>
            <person name="Petrosino J."/>
            <person name="Highlander S."/>
            <person name="Gibbs R."/>
        </authorList>
    </citation>
    <scope>NUCLEOTIDE SEQUENCE [LARGE SCALE GENOMIC DNA]</scope>
    <source>
        <strain evidence="16 17">ATCC BAA-1640</strain>
    </source>
</reference>
<feature type="domain" description="Aminoacyl-tRNA synthetase class Ia" evidence="13">
    <location>
        <begin position="33"/>
        <end position="579"/>
    </location>
</feature>
<dbReference type="InterPro" id="IPR002300">
    <property type="entry name" value="aa-tRNA-synth_Ia"/>
</dbReference>
<evidence type="ECO:0000256" key="2">
    <source>
        <dbReference type="ARBA" id="ARBA00011245"/>
    </source>
</evidence>
<dbReference type="InterPro" id="IPR037118">
    <property type="entry name" value="Val-tRNA_synth_C_sf"/>
</dbReference>
<keyword evidence="17" id="KW-1185">Reference proteome</keyword>
<dbReference type="HAMAP" id="MF_02004">
    <property type="entry name" value="Val_tRNA_synth_type1"/>
    <property type="match status" value="1"/>
</dbReference>
<evidence type="ECO:0000256" key="1">
    <source>
        <dbReference type="ARBA" id="ARBA00004496"/>
    </source>
</evidence>
<dbReference type="FunFam" id="3.40.50.620:FF:000098">
    <property type="entry name" value="Valine--tRNA ligase"/>
    <property type="match status" value="1"/>
</dbReference>
<dbReference type="EMBL" id="AEEH01000038">
    <property type="protein sequence ID" value="EFM25401.1"/>
    <property type="molecule type" value="Genomic_DNA"/>
</dbReference>
<keyword evidence="4 12" id="KW-0436">Ligase</keyword>
<evidence type="ECO:0000256" key="9">
    <source>
        <dbReference type="ARBA" id="ARBA00023146"/>
    </source>
</evidence>
<feature type="coiled-coil region" evidence="12">
    <location>
        <begin position="826"/>
        <end position="895"/>
    </location>
</feature>
<evidence type="ECO:0000256" key="11">
    <source>
        <dbReference type="ARBA" id="ARBA00060830"/>
    </source>
</evidence>
<dbReference type="PRINTS" id="PR00986">
    <property type="entry name" value="TRNASYNTHVAL"/>
</dbReference>
<sequence length="896" mass="103891">MRYFLYQSKNKLRGGFMKSLDKTYDPKSFEDRLYDFWMKGGYFTPEIDKNKKPFTIMMPPPNVTGNLHMGHALNNTLQDILIRTKRMQGYSALWVPGTDHASISTEAKVVEKMKKEGKTKEMIGREGFLEEAWDWTHKYGGNIKNQLKKLGVSCDWTRDSFTLDEHLSKAVEEVFIRLYEKGLIYRGDRIINWCPSCKTAISDTEVEHEDIEGSIWYFKYPFVDGDGFVEIATTRPETIPGDLAVAVNPKDERYFGLVGKKVRVPILDGIEIPIIEDDYVELDFGSGAVKITPSHDVNDFEVGERHNLGQKKIFTDDGHLNELAGKYCGLTIKEARKKIIEDFKELGYFSKEEKHDHAVGVCERCKTTIEPLISKQWFVKMEPLAKPALEAYKRGEVNFIPERFAKVYVNWLENIRDWCISRQLWWGHRLPVYYVEETGETIVSRTDPSLDEKYKGLTIKHDEDTLDTWFSSALWPFSTLGWPDKTADLDYFFPTDVLITGYDIIFFWVSRMIFSSLEQMGEVPFKDVLFTGLVNDAQGRKMSKSLGNGIDPLEVIDKYGADALRFTLVTGNSPGNDMRFYYERVEANRNFANKLWNASRFVLMNLEDSDQEKVLVVNAFTQEDKWILTKLQETIDEVTTHLDKYEIGLAANEIYDFIWNEYCDWYIEMVKPRLYGEDSPSKTAAKEVLLKVLKDILKLLHPFMPFITEEIYSHLPGVEKAIIVEDFPVVDKKLIFKEDFDRVEYLKDVIRKIRNARSELDVPNSKKSELFVKTEDAEIKKTFELGMETLLTLGFGTELIFTEEKIEDSVSIVLDRAELMLPMSELINYAEELERLEKESEKLTSEITRATKKLANEGFVKKAPESVVQEEKDKLVKYEEMKVQVENRIEEIRKKL</sequence>
<keyword evidence="5 12" id="KW-0547">Nucleotide-binding</keyword>
<dbReference type="CDD" id="cd07962">
    <property type="entry name" value="Anticodon_Ia_Val"/>
    <property type="match status" value="1"/>
</dbReference>
<dbReference type="InterPro" id="IPR010978">
    <property type="entry name" value="tRNA-bd_arm"/>
</dbReference>
<protein>
    <recommendedName>
        <fullName evidence="12">Valine--tRNA ligase</fullName>
        <ecNumber evidence="12">6.1.1.9</ecNumber>
    </recommendedName>
    <alternativeName>
        <fullName evidence="12">Valyl-tRNA synthetase</fullName>
        <shortName evidence="12">ValRS</shortName>
    </alternativeName>
</protein>
<name>E0NLC5_9FIRM</name>
<evidence type="ECO:0000256" key="3">
    <source>
        <dbReference type="ARBA" id="ARBA00022490"/>
    </source>
</evidence>
<dbReference type="NCBIfam" id="TIGR00422">
    <property type="entry name" value="valS"/>
    <property type="match status" value="1"/>
</dbReference>
<evidence type="ECO:0000313" key="17">
    <source>
        <dbReference type="Proteomes" id="UP000003280"/>
    </source>
</evidence>
<dbReference type="InterPro" id="IPR009080">
    <property type="entry name" value="tRNAsynth_Ia_anticodon-bd"/>
</dbReference>
<evidence type="ECO:0000259" key="15">
    <source>
        <dbReference type="Pfam" id="PF10458"/>
    </source>
</evidence>
<evidence type="ECO:0000256" key="12">
    <source>
        <dbReference type="HAMAP-Rule" id="MF_02004"/>
    </source>
</evidence>
<evidence type="ECO:0000259" key="14">
    <source>
        <dbReference type="Pfam" id="PF08264"/>
    </source>
</evidence>
<dbReference type="InterPro" id="IPR033705">
    <property type="entry name" value="Anticodon_Ia_Val"/>
</dbReference>
<comment type="caution">
    <text evidence="16">The sequence shown here is derived from an EMBL/GenBank/DDBJ whole genome shotgun (WGS) entry which is preliminary data.</text>
</comment>
<evidence type="ECO:0000256" key="8">
    <source>
        <dbReference type="ARBA" id="ARBA00023054"/>
    </source>
</evidence>
<dbReference type="Gene3D" id="1.10.287.380">
    <property type="entry name" value="Valyl-tRNA synthetase, C-terminal domain"/>
    <property type="match status" value="1"/>
</dbReference>
<dbReference type="FunFam" id="1.10.730.10:FF:000014">
    <property type="entry name" value="Valine--tRNA ligase"/>
    <property type="match status" value="1"/>
</dbReference>
<evidence type="ECO:0000313" key="16">
    <source>
        <dbReference type="EMBL" id="EFM25401.1"/>
    </source>
</evidence>
<gene>
    <name evidence="12 16" type="primary">valS</name>
    <name evidence="16" type="ORF">HMPREF9225_0964</name>
</gene>
<comment type="domain">
    <text evidence="12">The C-terminal coiled-coil domain is crucial for aminoacylation activity.</text>
</comment>
<dbReference type="HOGENOM" id="CLU_001493_0_2_9"/>